<keyword evidence="16" id="KW-1185">Reference proteome</keyword>
<evidence type="ECO:0000313" key="15">
    <source>
        <dbReference type="Ensembl" id="ENSFHEP00000010215.1"/>
    </source>
</evidence>
<dbReference type="OrthoDB" id="9983389at2759"/>
<dbReference type="InterPro" id="IPR013783">
    <property type="entry name" value="Ig-like_fold"/>
</dbReference>
<evidence type="ECO:0000256" key="11">
    <source>
        <dbReference type="SAM" id="MobiDB-lite"/>
    </source>
</evidence>
<dbReference type="Pfam" id="PF07686">
    <property type="entry name" value="V-set"/>
    <property type="match status" value="1"/>
</dbReference>
<dbReference type="FunFam" id="2.60.40.10:FF:000142">
    <property type="entry name" value="V-set domain-containing T-cell activation inhibitor 1"/>
    <property type="match status" value="1"/>
</dbReference>
<dbReference type="GeneTree" id="ENSGT01050000244843"/>
<dbReference type="InterPro" id="IPR051713">
    <property type="entry name" value="T-cell_Activation_Regulation"/>
</dbReference>
<keyword evidence="10" id="KW-0393">Immunoglobulin domain</keyword>
<dbReference type="SUPFAM" id="SSF48726">
    <property type="entry name" value="Immunoglobulin"/>
    <property type="match status" value="2"/>
</dbReference>
<dbReference type="GO" id="GO:0006955">
    <property type="term" value="P:immune response"/>
    <property type="evidence" value="ECO:0007669"/>
    <property type="project" value="TreeGrafter"/>
</dbReference>
<evidence type="ECO:0000256" key="8">
    <source>
        <dbReference type="ARBA" id="ARBA00023170"/>
    </source>
</evidence>
<dbReference type="InterPro" id="IPR053896">
    <property type="entry name" value="BTN3A2-like_Ig-C"/>
</dbReference>
<evidence type="ECO:0000256" key="3">
    <source>
        <dbReference type="ARBA" id="ARBA00022692"/>
    </source>
</evidence>
<keyword evidence="8" id="KW-0675">Receptor</keyword>
<keyword evidence="3 12" id="KW-0812">Transmembrane</keyword>
<evidence type="ECO:0000259" key="14">
    <source>
        <dbReference type="PROSITE" id="PS50835"/>
    </source>
</evidence>
<keyword evidence="4 13" id="KW-0732">Signal</keyword>
<evidence type="ECO:0000256" key="6">
    <source>
        <dbReference type="ARBA" id="ARBA00023136"/>
    </source>
</evidence>
<keyword evidence="7" id="KW-1015">Disulfide bond</keyword>
<dbReference type="Ensembl" id="ENSFHET00000016855.1">
    <property type="protein sequence ID" value="ENSFHEP00000010215.1"/>
    <property type="gene ID" value="ENSFHEG00000011493.1"/>
</dbReference>
<evidence type="ECO:0000313" key="16">
    <source>
        <dbReference type="Proteomes" id="UP000265000"/>
    </source>
</evidence>
<evidence type="ECO:0000256" key="13">
    <source>
        <dbReference type="SAM" id="SignalP"/>
    </source>
</evidence>
<dbReference type="PANTHER" id="PTHR25466:SF14">
    <property type="entry name" value="BUTYROPHILIN SUBFAMILY 2 MEMBER A2-LIKE-RELATED"/>
    <property type="match status" value="1"/>
</dbReference>
<keyword evidence="9" id="KW-0325">Glycoprotein</keyword>
<organism evidence="15 16">
    <name type="scientific">Fundulus heteroclitus</name>
    <name type="common">Killifish</name>
    <name type="synonym">Mummichog</name>
    <dbReference type="NCBI Taxonomy" id="8078"/>
    <lineage>
        <taxon>Eukaryota</taxon>
        <taxon>Metazoa</taxon>
        <taxon>Chordata</taxon>
        <taxon>Craniata</taxon>
        <taxon>Vertebrata</taxon>
        <taxon>Euteleostomi</taxon>
        <taxon>Actinopterygii</taxon>
        <taxon>Neopterygii</taxon>
        <taxon>Teleostei</taxon>
        <taxon>Neoteleostei</taxon>
        <taxon>Acanthomorphata</taxon>
        <taxon>Ovalentaria</taxon>
        <taxon>Atherinomorphae</taxon>
        <taxon>Cyprinodontiformes</taxon>
        <taxon>Fundulidae</taxon>
        <taxon>Fundulus</taxon>
    </lineage>
</organism>
<protein>
    <submittedName>
        <fullName evidence="15">V-set domain-containing T-cell activation inhibitor 1</fullName>
    </submittedName>
</protein>
<dbReference type="GO" id="GO:0031295">
    <property type="term" value="P:T cell costimulation"/>
    <property type="evidence" value="ECO:0007669"/>
    <property type="project" value="TreeGrafter"/>
</dbReference>
<comment type="subcellular location">
    <subcellularLocation>
        <location evidence="1">Cell membrane</location>
        <topology evidence="1">Single-pass type I membrane protein</topology>
    </subcellularLocation>
</comment>
<dbReference type="Proteomes" id="UP000265000">
    <property type="component" value="Unplaced"/>
</dbReference>
<dbReference type="AlphaFoldDB" id="A0A3Q2PDS7"/>
<dbReference type="Pfam" id="PF22705">
    <property type="entry name" value="C2-set_3"/>
    <property type="match status" value="1"/>
</dbReference>
<evidence type="ECO:0000256" key="7">
    <source>
        <dbReference type="ARBA" id="ARBA00023157"/>
    </source>
</evidence>
<sequence length="315" mass="35013">MVSNRTMTELRRLTFWGLVTFFWTLSRGDTEVSCVFSEICILNCSIQPDSNPVINWTHLAAESYLVHSFSDGKDKVEHQNQNFRGRTSLFGDQVHSGNASLLLTAVKVQDQGRYECKSRTAGRTALSFITVTVDAPVKRVTLQQAGNRITCSSDGIYPEPNLTWTTVPPSNVLLRSSTTVQRTNQQLYNISSSLLLPDSHPNLTYSCTVRTRRNSSTAPQGSPEKTEKTHTSRGIAIVAGVILVAVLMIPLPFLSEKFKKFWESRGQNQREISITEVLAEREPITSQRGDNGDVSLGEMLPLHPPTNQDQSVIST</sequence>
<accession>A0A3Q2PDS7</accession>
<evidence type="ECO:0000256" key="4">
    <source>
        <dbReference type="ARBA" id="ARBA00022729"/>
    </source>
</evidence>
<feature type="chain" id="PRO_5018701750" evidence="13">
    <location>
        <begin position="29"/>
        <end position="315"/>
    </location>
</feature>
<feature type="domain" description="Ig-like" evidence="14">
    <location>
        <begin position="42"/>
        <end position="132"/>
    </location>
</feature>
<evidence type="ECO:0000256" key="2">
    <source>
        <dbReference type="ARBA" id="ARBA00022475"/>
    </source>
</evidence>
<dbReference type="GO" id="GO:0007166">
    <property type="term" value="P:cell surface receptor signaling pathway"/>
    <property type="evidence" value="ECO:0007669"/>
    <property type="project" value="TreeGrafter"/>
</dbReference>
<dbReference type="GO" id="GO:0009897">
    <property type="term" value="C:external side of plasma membrane"/>
    <property type="evidence" value="ECO:0007669"/>
    <property type="project" value="TreeGrafter"/>
</dbReference>
<feature type="domain" description="Ig-like" evidence="14">
    <location>
        <begin position="136"/>
        <end position="217"/>
    </location>
</feature>
<dbReference type="InterPro" id="IPR007110">
    <property type="entry name" value="Ig-like_dom"/>
</dbReference>
<dbReference type="GeneID" id="105920599"/>
<feature type="compositionally biased region" description="Polar residues" evidence="11">
    <location>
        <begin position="305"/>
        <end position="315"/>
    </location>
</feature>
<feature type="region of interest" description="Disordered" evidence="11">
    <location>
        <begin position="281"/>
        <end position="315"/>
    </location>
</feature>
<dbReference type="STRING" id="8078.ENSFHEP00000010215"/>
<dbReference type="InterPro" id="IPR036179">
    <property type="entry name" value="Ig-like_dom_sf"/>
</dbReference>
<dbReference type="GO" id="GO:0042130">
    <property type="term" value="P:negative regulation of T cell proliferation"/>
    <property type="evidence" value="ECO:0007669"/>
    <property type="project" value="TreeGrafter"/>
</dbReference>
<dbReference type="Gene3D" id="2.60.40.10">
    <property type="entry name" value="Immunoglobulins"/>
    <property type="match status" value="2"/>
</dbReference>
<feature type="signal peptide" evidence="13">
    <location>
        <begin position="1"/>
        <end position="28"/>
    </location>
</feature>
<dbReference type="GO" id="GO:0042102">
    <property type="term" value="P:positive regulation of T cell proliferation"/>
    <property type="evidence" value="ECO:0007669"/>
    <property type="project" value="TreeGrafter"/>
</dbReference>
<dbReference type="PROSITE" id="PS50835">
    <property type="entry name" value="IG_LIKE"/>
    <property type="match status" value="2"/>
</dbReference>
<evidence type="ECO:0000256" key="9">
    <source>
        <dbReference type="ARBA" id="ARBA00023180"/>
    </source>
</evidence>
<feature type="compositionally biased region" description="Polar residues" evidence="11">
    <location>
        <begin position="209"/>
        <end position="220"/>
    </location>
</feature>
<keyword evidence="5 12" id="KW-1133">Transmembrane helix</keyword>
<reference evidence="15" key="2">
    <citation type="submission" date="2025-09" db="UniProtKB">
        <authorList>
            <consortium name="Ensembl"/>
        </authorList>
    </citation>
    <scope>IDENTIFICATION</scope>
</reference>
<evidence type="ECO:0000256" key="1">
    <source>
        <dbReference type="ARBA" id="ARBA00004251"/>
    </source>
</evidence>
<keyword evidence="2" id="KW-1003">Cell membrane</keyword>
<evidence type="ECO:0000256" key="12">
    <source>
        <dbReference type="SAM" id="Phobius"/>
    </source>
</evidence>
<name>A0A3Q2PDS7_FUNHE</name>
<reference evidence="15" key="1">
    <citation type="submission" date="2025-08" db="UniProtKB">
        <authorList>
            <consortium name="Ensembl"/>
        </authorList>
    </citation>
    <scope>IDENTIFICATION</scope>
</reference>
<feature type="transmembrane region" description="Helical" evidence="12">
    <location>
        <begin position="234"/>
        <end position="255"/>
    </location>
</feature>
<dbReference type="InterPro" id="IPR013106">
    <property type="entry name" value="Ig_V-set"/>
</dbReference>
<evidence type="ECO:0000256" key="10">
    <source>
        <dbReference type="ARBA" id="ARBA00023319"/>
    </source>
</evidence>
<dbReference type="GO" id="GO:0071222">
    <property type="term" value="P:cellular response to lipopolysaccharide"/>
    <property type="evidence" value="ECO:0007669"/>
    <property type="project" value="TreeGrafter"/>
</dbReference>
<feature type="region of interest" description="Disordered" evidence="11">
    <location>
        <begin position="209"/>
        <end position="231"/>
    </location>
</feature>
<keyword evidence="6 12" id="KW-0472">Membrane</keyword>
<evidence type="ECO:0000256" key="5">
    <source>
        <dbReference type="ARBA" id="ARBA00022989"/>
    </source>
</evidence>
<proteinExistence type="predicted"/>
<dbReference type="PANTHER" id="PTHR25466">
    <property type="entry name" value="T-LYMPHOCYTE ACTIVATION ANTIGEN"/>
    <property type="match status" value="1"/>
</dbReference>